<keyword evidence="4" id="KW-1185">Reference proteome</keyword>
<evidence type="ECO:0000259" key="2">
    <source>
        <dbReference type="Pfam" id="PF00174"/>
    </source>
</evidence>
<evidence type="ECO:0000256" key="1">
    <source>
        <dbReference type="SAM" id="SignalP"/>
    </source>
</evidence>
<dbReference type="Pfam" id="PF00174">
    <property type="entry name" value="Oxidored_molyb"/>
    <property type="match status" value="1"/>
</dbReference>
<dbReference type="RefSeq" id="WP_338531051.1">
    <property type="nucleotide sequence ID" value="NZ_CP030941.1"/>
</dbReference>
<dbReference type="SUPFAM" id="SSF56524">
    <property type="entry name" value="Oxidoreductase molybdopterin-binding domain"/>
    <property type="match status" value="1"/>
</dbReference>
<feature type="domain" description="Oxidoreductase molybdopterin-binding" evidence="2">
    <location>
        <begin position="25"/>
        <end position="133"/>
    </location>
</feature>
<dbReference type="InterPro" id="IPR000572">
    <property type="entry name" value="OxRdtase_Mopterin-bd_dom"/>
</dbReference>
<feature type="signal peptide" evidence="1">
    <location>
        <begin position="1"/>
        <end position="22"/>
    </location>
</feature>
<keyword evidence="1" id="KW-0732">Signal</keyword>
<proteinExistence type="predicted"/>
<evidence type="ECO:0000313" key="4">
    <source>
        <dbReference type="Proteomes" id="UP001342418"/>
    </source>
</evidence>
<protein>
    <recommendedName>
        <fullName evidence="2">Oxidoreductase molybdopterin-binding domain-containing protein</fullName>
    </recommendedName>
</protein>
<feature type="chain" id="PRO_5047233622" description="Oxidoreductase molybdopterin-binding domain-containing protein" evidence="1">
    <location>
        <begin position="23"/>
        <end position="160"/>
    </location>
</feature>
<dbReference type="Proteomes" id="UP001342418">
    <property type="component" value="Chromosome"/>
</dbReference>
<dbReference type="InterPro" id="IPR036374">
    <property type="entry name" value="OxRdtase_Mopterin-bd_sf"/>
</dbReference>
<name>A0ABY5MNN4_9HYPH</name>
<accession>A0ABY5MNN4</accession>
<sequence length="160" mass="17295">MIKMLCAAFVSILVLAAPPEAAAQDAVVLTIDGAIEGGSIDYTIEQLEQMPSATIATSTPWEDGVVSFEGVPMAALMEAVGAKGTAVRVVALNNYRTDIPLADFTDYGVILAFKRNGDYMPIADKGPLFVIYPFDDRPSLKTELHYARSAWQVRRITVTP</sequence>
<gene>
    <name evidence="3" type="ORF">NTH_03341</name>
</gene>
<organism evidence="3 4">
    <name type="scientific">Nitratireductor thuwali</name>
    <dbReference type="NCBI Taxonomy" id="2267699"/>
    <lineage>
        <taxon>Bacteria</taxon>
        <taxon>Pseudomonadati</taxon>
        <taxon>Pseudomonadota</taxon>
        <taxon>Alphaproteobacteria</taxon>
        <taxon>Hyphomicrobiales</taxon>
        <taxon>Phyllobacteriaceae</taxon>
        <taxon>Nitratireductor</taxon>
    </lineage>
</organism>
<evidence type="ECO:0000313" key="3">
    <source>
        <dbReference type="EMBL" id="UUP18856.1"/>
    </source>
</evidence>
<dbReference type="EMBL" id="CP030941">
    <property type="protein sequence ID" value="UUP18856.1"/>
    <property type="molecule type" value="Genomic_DNA"/>
</dbReference>
<dbReference type="Gene3D" id="3.90.420.10">
    <property type="entry name" value="Oxidoreductase, molybdopterin-binding domain"/>
    <property type="match status" value="1"/>
</dbReference>
<reference evidence="3 4" key="1">
    <citation type="submission" date="2018-07" db="EMBL/GenBank/DDBJ databases">
        <title>Genome sequence of Nitratireductor thuwali#1536.</title>
        <authorList>
            <person name="Michoud G."/>
            <person name="Merlino G."/>
            <person name="Sefrji F.O."/>
            <person name="Daffonchio D."/>
        </authorList>
    </citation>
    <scope>NUCLEOTIDE SEQUENCE [LARGE SCALE GENOMIC DNA]</scope>
    <source>
        <strain evidence="4">Nit1536</strain>
    </source>
</reference>